<dbReference type="AlphaFoldDB" id="A0A9P7AQ22"/>
<feature type="compositionally biased region" description="Basic residues" evidence="1">
    <location>
        <begin position="203"/>
        <end position="214"/>
    </location>
</feature>
<evidence type="ECO:0000256" key="1">
    <source>
        <dbReference type="SAM" id="MobiDB-lite"/>
    </source>
</evidence>
<dbReference type="EMBL" id="JABBWE010000031">
    <property type="protein sequence ID" value="KAG1793267.1"/>
    <property type="molecule type" value="Genomic_DNA"/>
</dbReference>
<dbReference type="RefSeq" id="XP_041159723.1">
    <property type="nucleotide sequence ID" value="XM_041300178.1"/>
</dbReference>
<organism evidence="2 3">
    <name type="scientific">Suillus plorans</name>
    <dbReference type="NCBI Taxonomy" id="116603"/>
    <lineage>
        <taxon>Eukaryota</taxon>
        <taxon>Fungi</taxon>
        <taxon>Dikarya</taxon>
        <taxon>Basidiomycota</taxon>
        <taxon>Agaricomycotina</taxon>
        <taxon>Agaricomycetes</taxon>
        <taxon>Agaricomycetidae</taxon>
        <taxon>Boletales</taxon>
        <taxon>Suillineae</taxon>
        <taxon>Suillaceae</taxon>
        <taxon>Suillus</taxon>
    </lineage>
</organism>
<sequence length="214" mass="23580">MPESENHSDTYGDRSSLLLRRTMLLCYSIAYQIPFSTLPASHQTQLQNSNSAIEVLHQDTSSDSCIQYGTLKDIPLHSRMASDARKSSWRNEYFSQPATEEGENNILVCSTQAGQYDNNRNSALAGPVSGVASWWIYKGRTCDISVLDQVLGAEELDRGEWLGCNKSNGAPGILSTTRITNPYANKSHMNTVVGRPGAGPWKHQPRRSVRSSGS</sequence>
<comment type="caution">
    <text evidence="2">The sequence shown here is derived from an EMBL/GenBank/DDBJ whole genome shotgun (WGS) entry which is preliminary data.</text>
</comment>
<evidence type="ECO:0000313" key="3">
    <source>
        <dbReference type="Proteomes" id="UP000719766"/>
    </source>
</evidence>
<protein>
    <submittedName>
        <fullName evidence="2">Uncharacterized protein</fullName>
    </submittedName>
</protein>
<name>A0A9P7AQ22_9AGAM</name>
<dbReference type="Proteomes" id="UP000719766">
    <property type="component" value="Unassembled WGS sequence"/>
</dbReference>
<dbReference type="GeneID" id="64593942"/>
<reference evidence="2" key="1">
    <citation type="journal article" date="2020" name="New Phytol.">
        <title>Comparative genomics reveals dynamic genome evolution in host specialist ectomycorrhizal fungi.</title>
        <authorList>
            <person name="Lofgren L.A."/>
            <person name="Nguyen N.H."/>
            <person name="Vilgalys R."/>
            <person name="Ruytinx J."/>
            <person name="Liao H.L."/>
            <person name="Branco S."/>
            <person name="Kuo A."/>
            <person name="LaButti K."/>
            <person name="Lipzen A."/>
            <person name="Andreopoulos W."/>
            <person name="Pangilinan J."/>
            <person name="Riley R."/>
            <person name="Hundley H."/>
            <person name="Na H."/>
            <person name="Barry K."/>
            <person name="Grigoriev I.V."/>
            <person name="Stajich J.E."/>
            <person name="Kennedy P.G."/>
        </authorList>
    </citation>
    <scope>NUCLEOTIDE SEQUENCE</scope>
    <source>
        <strain evidence="2">S12</strain>
    </source>
</reference>
<proteinExistence type="predicted"/>
<accession>A0A9P7AQ22</accession>
<keyword evidence="3" id="KW-1185">Reference proteome</keyword>
<evidence type="ECO:0000313" key="2">
    <source>
        <dbReference type="EMBL" id="KAG1793267.1"/>
    </source>
</evidence>
<feature type="region of interest" description="Disordered" evidence="1">
    <location>
        <begin position="191"/>
        <end position="214"/>
    </location>
</feature>
<gene>
    <name evidence="2" type="ORF">HD556DRAFT_1308708</name>
</gene>